<protein>
    <submittedName>
        <fullName evidence="1">Uncharacterized protein</fullName>
    </submittedName>
</protein>
<name>A0A918Z4E1_9GAMM</name>
<gene>
    <name evidence="1" type="ORF">GCM10007167_18040</name>
</gene>
<dbReference type="EMBL" id="BNCF01000009">
    <property type="protein sequence ID" value="GHE36266.1"/>
    <property type="molecule type" value="Genomic_DNA"/>
</dbReference>
<sequence>MAVGAKSTGEVRWRTALRHAAALALLALGFQARAVELGGSTALVSDYVFRGVSQTGGRAAVQAGVTAGLKGGFYALVWGSSVEFDDMPQVHTELDYGLGWSGALGEDWTIDVCLTRYTYANARELAYAEWAATATWRDRAWVSVGYSPDTFNAGERAEYGQVGVRVPIGERWRVEGAVGRYRLDNVLGEAYSHAQIGVVWSDGGNVELRLTGHHTDDAARRLFPELAGSRLAAEAVLEF</sequence>
<keyword evidence="2" id="KW-1185">Reference proteome</keyword>
<evidence type="ECO:0000313" key="2">
    <source>
        <dbReference type="Proteomes" id="UP000636453"/>
    </source>
</evidence>
<dbReference type="NCBIfam" id="TIGR02001">
    <property type="entry name" value="gcw_chp"/>
    <property type="match status" value="1"/>
</dbReference>
<dbReference type="Proteomes" id="UP000636453">
    <property type="component" value="Unassembled WGS sequence"/>
</dbReference>
<reference evidence="1" key="2">
    <citation type="submission" date="2020-09" db="EMBL/GenBank/DDBJ databases">
        <authorList>
            <person name="Sun Q."/>
            <person name="Kim S."/>
        </authorList>
    </citation>
    <scope>NUCLEOTIDE SEQUENCE</scope>
    <source>
        <strain evidence="1">KCTC 32020</strain>
    </source>
</reference>
<evidence type="ECO:0000313" key="1">
    <source>
        <dbReference type="EMBL" id="GHE36266.1"/>
    </source>
</evidence>
<dbReference type="InterPro" id="IPR010239">
    <property type="entry name" value="CHP02001"/>
</dbReference>
<comment type="caution">
    <text evidence="1">The sequence shown here is derived from an EMBL/GenBank/DDBJ whole genome shotgun (WGS) entry which is preliminary data.</text>
</comment>
<proteinExistence type="predicted"/>
<reference evidence="1" key="1">
    <citation type="journal article" date="2014" name="Int. J. Syst. Evol. Microbiol.">
        <title>Complete genome sequence of Corynebacterium casei LMG S-19264T (=DSM 44701T), isolated from a smear-ripened cheese.</title>
        <authorList>
            <consortium name="US DOE Joint Genome Institute (JGI-PGF)"/>
            <person name="Walter F."/>
            <person name="Albersmeier A."/>
            <person name="Kalinowski J."/>
            <person name="Ruckert C."/>
        </authorList>
    </citation>
    <scope>NUCLEOTIDE SEQUENCE</scope>
    <source>
        <strain evidence="1">KCTC 32020</strain>
    </source>
</reference>
<dbReference type="AlphaFoldDB" id="A0A918Z4E1"/>
<dbReference type="Pfam" id="PF09694">
    <property type="entry name" value="Gcw_chp"/>
    <property type="match status" value="1"/>
</dbReference>
<accession>A0A918Z4E1</accession>
<organism evidence="1 2">
    <name type="scientific">Vulcaniibacterium thermophilum</name>
    <dbReference type="NCBI Taxonomy" id="1169913"/>
    <lineage>
        <taxon>Bacteria</taxon>
        <taxon>Pseudomonadati</taxon>
        <taxon>Pseudomonadota</taxon>
        <taxon>Gammaproteobacteria</taxon>
        <taxon>Lysobacterales</taxon>
        <taxon>Lysobacteraceae</taxon>
        <taxon>Vulcaniibacterium</taxon>
    </lineage>
</organism>